<gene>
    <name evidence="1" type="ORF">DY240_08395</name>
</gene>
<evidence type="ECO:0000313" key="1">
    <source>
        <dbReference type="EMBL" id="RIQ29585.1"/>
    </source>
</evidence>
<dbReference type="Pfam" id="PF04075">
    <property type="entry name" value="F420H2_quin_red"/>
    <property type="match status" value="1"/>
</dbReference>
<protein>
    <submittedName>
        <fullName evidence="1">Nitroreductase family deazaflavin-dependent oxidoreductase</fullName>
    </submittedName>
</protein>
<dbReference type="RefSeq" id="WP_119659495.1">
    <property type="nucleotide sequence ID" value="NZ_QUAL01000072.1"/>
</dbReference>
<proteinExistence type="predicted"/>
<dbReference type="Proteomes" id="UP000284057">
    <property type="component" value="Unassembled WGS sequence"/>
</dbReference>
<name>A0A418KT41_9ACTN</name>
<comment type="caution">
    <text evidence="1">The sequence shown here is derived from an EMBL/GenBank/DDBJ whole genome shotgun (WGS) entry which is preliminary data.</text>
</comment>
<dbReference type="NCBIfam" id="TIGR00026">
    <property type="entry name" value="hi_GC_TIGR00026"/>
    <property type="match status" value="1"/>
</dbReference>
<dbReference type="InterPro" id="IPR004378">
    <property type="entry name" value="F420H2_quin_Rdtase"/>
</dbReference>
<dbReference type="InterPro" id="IPR012349">
    <property type="entry name" value="Split_barrel_FMN-bd"/>
</dbReference>
<dbReference type="EMBL" id="QUAL01000072">
    <property type="protein sequence ID" value="RIQ29585.1"/>
    <property type="molecule type" value="Genomic_DNA"/>
</dbReference>
<accession>A0A418KT41</accession>
<reference evidence="1 2" key="1">
    <citation type="submission" date="2018-09" db="EMBL/GenBank/DDBJ databases">
        <title>Isolation, diversity and antifungal activity of actinobacteria from wheat.</title>
        <authorList>
            <person name="Han C."/>
        </authorList>
    </citation>
    <scope>NUCLEOTIDE SEQUENCE [LARGE SCALE GENOMIC DNA]</scope>
    <source>
        <strain evidence="1 2">NEAU-YY265</strain>
    </source>
</reference>
<keyword evidence="2" id="KW-1185">Reference proteome</keyword>
<organism evidence="1 2">
    <name type="scientific">Jiangella rhizosphaerae</name>
    <dbReference type="NCBI Taxonomy" id="2293569"/>
    <lineage>
        <taxon>Bacteria</taxon>
        <taxon>Bacillati</taxon>
        <taxon>Actinomycetota</taxon>
        <taxon>Actinomycetes</taxon>
        <taxon>Jiangellales</taxon>
        <taxon>Jiangellaceae</taxon>
        <taxon>Jiangella</taxon>
    </lineage>
</organism>
<dbReference type="OrthoDB" id="5186446at2"/>
<dbReference type="Gene3D" id="2.30.110.10">
    <property type="entry name" value="Electron Transport, Fmn-binding Protein, Chain A"/>
    <property type="match status" value="1"/>
</dbReference>
<sequence length="143" mass="15816">MARTYRTTLARRIGNALFEPALKAGLVPPYALLTVRGRTTGRPRTTPVRVMTHDGRRYLVGPYGEVGWVRNARAAGEVSLRRGRHRASYAVVECGPDEAGPVLKAYVRAEPITRPYFDAHPSDPPAAFAAEAARHPVFRLEPR</sequence>
<dbReference type="AlphaFoldDB" id="A0A418KT41"/>
<dbReference type="GO" id="GO:0016491">
    <property type="term" value="F:oxidoreductase activity"/>
    <property type="evidence" value="ECO:0007669"/>
    <property type="project" value="InterPro"/>
</dbReference>
<evidence type="ECO:0000313" key="2">
    <source>
        <dbReference type="Proteomes" id="UP000284057"/>
    </source>
</evidence>